<dbReference type="Pfam" id="PF03864">
    <property type="entry name" value="Phage_cap_E"/>
    <property type="match status" value="1"/>
</dbReference>
<evidence type="ECO:0000313" key="2">
    <source>
        <dbReference type="Proteomes" id="UP000441404"/>
    </source>
</evidence>
<gene>
    <name evidence="1" type="ORF">GHO40_07115</name>
</gene>
<dbReference type="InterPro" id="IPR005564">
    <property type="entry name" value="Major_capsid_GpE"/>
</dbReference>
<proteinExistence type="predicted"/>
<dbReference type="AlphaFoldDB" id="A0A7X1W7A8"/>
<reference evidence="1 2" key="1">
    <citation type="submission" date="2019-10" db="EMBL/GenBank/DDBJ databases">
        <title>Evaluation of single-gene subtyping targets for Pseudomonas.</title>
        <authorList>
            <person name="Reichler S.J."/>
            <person name="Orsi R.H."/>
            <person name="Wiedmann M."/>
            <person name="Martin N.H."/>
            <person name="Murphy S.I."/>
        </authorList>
    </citation>
    <scope>NUCLEOTIDE SEQUENCE [LARGE SCALE GENOMIC DNA]</scope>
    <source>
        <strain evidence="1 2">FSL R10-3257</strain>
    </source>
</reference>
<accession>A0A7X1W7A8</accession>
<evidence type="ECO:0000313" key="1">
    <source>
        <dbReference type="EMBL" id="MQT46497.1"/>
    </source>
</evidence>
<dbReference type="RefSeq" id="WP_153429476.1">
    <property type="nucleotide sequence ID" value="NZ_WIWJ01000009.1"/>
</dbReference>
<comment type="caution">
    <text evidence="1">The sequence shown here is derived from an EMBL/GenBank/DDBJ whole genome shotgun (WGS) entry which is preliminary data.</text>
</comment>
<sequence length="334" mass="36729">MPLTLDIFNDDAFGVASLTAAINNPPEGQYVPTLLDSLFEEEGITTTSVMIERDGDALALVPASERGAPGDVTVGSKRDMIPFSTLHLATTGAIKADEVQGVRAFGSESQTQTVQNLVTQRLLKMRQRLEATLRYHRFGAVTGKIYDADGSRVLLDLHQRFGITAQSVAMTLGTETTDLQQKIRDAKRKSEDVIGDSGVITGWLGICGRGFYDAFVGHATVKQAYDRWNDGQFLRDDLRKGFTFGEVTWKEFYGKVGSISFIGENDAYLIPVGVSELFITRYAPADYMETVNTIGLPLYAKQELMRMNKGVALEAQSNPLNLCTKPRAVIKLNK</sequence>
<name>A0A7X1W7A8_9PSED</name>
<dbReference type="Proteomes" id="UP000441404">
    <property type="component" value="Unassembled WGS sequence"/>
</dbReference>
<protein>
    <submittedName>
        <fullName evidence="1">Major capsid protein</fullName>
    </submittedName>
</protein>
<organism evidence="1 2">
    <name type="scientific">Pseudomonas helleri</name>
    <dbReference type="NCBI Taxonomy" id="1608996"/>
    <lineage>
        <taxon>Bacteria</taxon>
        <taxon>Pseudomonadati</taxon>
        <taxon>Pseudomonadota</taxon>
        <taxon>Gammaproteobacteria</taxon>
        <taxon>Pseudomonadales</taxon>
        <taxon>Pseudomonadaceae</taxon>
        <taxon>Pseudomonas</taxon>
    </lineage>
</organism>
<dbReference type="EMBL" id="WIWJ01000009">
    <property type="protein sequence ID" value="MQT46497.1"/>
    <property type="molecule type" value="Genomic_DNA"/>
</dbReference>